<evidence type="ECO:0000259" key="3">
    <source>
        <dbReference type="Pfam" id="PF24883"/>
    </source>
</evidence>
<evidence type="ECO:0000313" key="5">
    <source>
        <dbReference type="Proteomes" id="UP001174936"/>
    </source>
</evidence>
<dbReference type="InterPro" id="IPR027417">
    <property type="entry name" value="P-loop_NTPase"/>
</dbReference>
<dbReference type="SUPFAM" id="SSF52540">
    <property type="entry name" value="P-loop containing nucleoside triphosphate hydrolases"/>
    <property type="match status" value="1"/>
</dbReference>
<feature type="compositionally biased region" description="Basic and acidic residues" evidence="2">
    <location>
        <begin position="896"/>
        <end position="919"/>
    </location>
</feature>
<sequence>MAINNIHPNADAYSTLEHFHPEDKTARARADIVLVAGLGGDHIKSWQAPDGCAWPWDLLPKHVPGIRVLSFRYNTSISGTTSKAGIRQHAKDLLWKLRDDREDDEAATLRPIIFIGHSLGGTIIKQAVRLARSEPSFKSLFDASRGIMFFATPQWRMDESAWPIFTERVLRRNAPEASINPTDMMVKEVQLNSSTLSKVSEDFKAVQKQLVYESFLEDVPMDGAHQVFVTGDQGLIHDIDREQHSYMSGDHLALCKFGHADGDRFRPVYTGVERLISSTPKPIDELSPQERKAHYLLCPQGFHCYSLDKEPAPGTCTWILQRPEFTEWVDGQPGRHKLWLHSQPGAGKSFLAKYIITALSSEPLEAIHCFLSNSTPGRGDLEALMRATLHQALRLEPHVIRDILPQKSQDLHLSPKMWTQDLLMKHWPNAMAKIAARHSLALVVDGLDELRDECKMGFLHCLQQFEKNMERLEFDSPALDDDAGPKSPRFRILLLSRESPEVGVQLAKSGFNQYPVTSKDTGEDIKSTVSMRLGKILGFLGNPNKPPATAREDPCAIIAKRSGGCYSWAILVVEYLSRVPMTRETDVVWLVRQLPYDVQDFYRLILENLLLKPEVAKLFVHVIRWALFQNAPLKSIEFNIAYALGVMIEPDLQDFEDAKKVDVLLRDIRRFENSLDDNIKIRVEVYCGQVVKFQDERLELAHGCLRSILLTDGAELSGGVGFGLGNRALHLILADSHAILADICIAYLNMAYFEDSGVAPTPTTMDAWESKVRRRIKSHAFVRYAALNWHKHMASAGRTWPRASAKGSSMKLKRRLVDENTEYAKSWAEVWWFCTKGPTVEYPSKCPASWICAHDSTQTGAASPKQESSAIIVSAPESTRDVPSATNTGDGTLQAVDEKQNPTPERRDSPMETPPRESSQENTLLILTKGPERTPQEIALAKEVPKEASARERRPEDLVLAKPKDQSPTVDEVQGVQGTSVSDNAEKPSGRHITARVQEQTLTPERSPLSQDAVMKRLPQVQTPDLVPQQVIPKRKSSHQHHVRLLPEGELSEAPPRPNSIKPTPIPERRPRKELPSAEPDKQAEIPPARTTPVDAEKTDKSLPQTKSREETTGKLPQSTSPSVSIPNQTDSWWGRVKKAGRGLVKEVLSTN</sequence>
<reference evidence="4" key="1">
    <citation type="submission" date="2023-06" db="EMBL/GenBank/DDBJ databases">
        <title>Genome-scale phylogeny and comparative genomics of the fungal order Sordariales.</title>
        <authorList>
            <consortium name="Lawrence Berkeley National Laboratory"/>
            <person name="Hensen N."/>
            <person name="Bonometti L."/>
            <person name="Westerberg I."/>
            <person name="Brannstrom I.O."/>
            <person name="Guillou S."/>
            <person name="Cros-Aarteil S."/>
            <person name="Calhoun S."/>
            <person name="Haridas S."/>
            <person name="Kuo A."/>
            <person name="Mondo S."/>
            <person name="Pangilinan J."/>
            <person name="Riley R."/>
            <person name="Labutti K."/>
            <person name="Andreopoulos B."/>
            <person name="Lipzen A."/>
            <person name="Chen C."/>
            <person name="Yanf M."/>
            <person name="Daum C."/>
            <person name="Ng V."/>
            <person name="Clum A."/>
            <person name="Steindorff A."/>
            <person name="Ohm R."/>
            <person name="Martin F."/>
            <person name="Silar P."/>
            <person name="Natvig D."/>
            <person name="Lalanne C."/>
            <person name="Gautier V."/>
            <person name="Ament-Velasquez S.L."/>
            <person name="Kruys A."/>
            <person name="Hutchinson M.I."/>
            <person name="Powell A.J."/>
            <person name="Barry K."/>
            <person name="Miller A.N."/>
            <person name="Grigoriev I.V."/>
            <person name="Debuchy R."/>
            <person name="Gladieux P."/>
            <person name="Thoren M.H."/>
            <person name="Johannesson H."/>
        </authorList>
    </citation>
    <scope>NUCLEOTIDE SEQUENCE</scope>
    <source>
        <strain evidence="4">SMH2532-1</strain>
    </source>
</reference>
<dbReference type="AlphaFoldDB" id="A0AA40CPC5"/>
<dbReference type="Pfam" id="PF24883">
    <property type="entry name" value="NPHP3_N"/>
    <property type="match status" value="1"/>
</dbReference>
<protein>
    <recommendedName>
        <fullName evidence="3">Nephrocystin 3-like N-terminal domain-containing protein</fullName>
    </recommendedName>
</protein>
<dbReference type="InterPro" id="IPR029058">
    <property type="entry name" value="AB_hydrolase_fold"/>
</dbReference>
<evidence type="ECO:0000313" key="4">
    <source>
        <dbReference type="EMBL" id="KAK0645817.1"/>
    </source>
</evidence>
<comment type="caution">
    <text evidence="4">The sequence shown here is derived from an EMBL/GenBank/DDBJ whole genome shotgun (WGS) entry which is preliminary data.</text>
</comment>
<feature type="region of interest" description="Disordered" evidence="2">
    <location>
        <begin position="874"/>
        <end position="922"/>
    </location>
</feature>
<dbReference type="PANTHER" id="PTHR10039">
    <property type="entry name" value="AMELOGENIN"/>
    <property type="match status" value="1"/>
</dbReference>
<feature type="compositionally biased region" description="Basic residues" evidence="2">
    <location>
        <begin position="1033"/>
        <end position="1044"/>
    </location>
</feature>
<dbReference type="SUPFAM" id="SSF53474">
    <property type="entry name" value="alpha/beta-Hydrolases"/>
    <property type="match status" value="1"/>
</dbReference>
<feature type="compositionally biased region" description="Basic and acidic residues" evidence="2">
    <location>
        <begin position="1095"/>
        <end position="1113"/>
    </location>
</feature>
<name>A0AA40CPC5_9PEZI</name>
<feature type="compositionally biased region" description="Basic and acidic residues" evidence="2">
    <location>
        <begin position="943"/>
        <end position="965"/>
    </location>
</feature>
<feature type="domain" description="Nephrocystin 3-like N-terminal" evidence="3">
    <location>
        <begin position="314"/>
        <end position="465"/>
    </location>
</feature>
<evidence type="ECO:0000256" key="1">
    <source>
        <dbReference type="ARBA" id="ARBA00022737"/>
    </source>
</evidence>
<dbReference type="Proteomes" id="UP001174936">
    <property type="component" value="Unassembled WGS sequence"/>
</dbReference>
<keyword evidence="5" id="KW-1185">Reference proteome</keyword>
<dbReference type="Gene3D" id="3.40.50.300">
    <property type="entry name" value="P-loop containing nucleotide triphosphate hydrolases"/>
    <property type="match status" value="1"/>
</dbReference>
<dbReference type="PANTHER" id="PTHR10039:SF5">
    <property type="entry name" value="NACHT DOMAIN-CONTAINING PROTEIN"/>
    <property type="match status" value="1"/>
</dbReference>
<gene>
    <name evidence="4" type="ORF">B0T16DRAFT_147227</name>
</gene>
<proteinExistence type="predicted"/>
<feature type="region of interest" description="Disordered" evidence="2">
    <location>
        <begin position="942"/>
        <end position="1133"/>
    </location>
</feature>
<keyword evidence="1" id="KW-0677">Repeat</keyword>
<evidence type="ECO:0000256" key="2">
    <source>
        <dbReference type="SAM" id="MobiDB-lite"/>
    </source>
</evidence>
<dbReference type="InterPro" id="IPR056884">
    <property type="entry name" value="NPHP3-like_N"/>
</dbReference>
<accession>A0AA40CPC5</accession>
<dbReference type="Gene3D" id="3.40.50.1820">
    <property type="entry name" value="alpha/beta hydrolase"/>
    <property type="match status" value="1"/>
</dbReference>
<feature type="compositionally biased region" description="Polar residues" evidence="2">
    <location>
        <begin position="1115"/>
        <end position="1132"/>
    </location>
</feature>
<feature type="compositionally biased region" description="Basic and acidic residues" evidence="2">
    <location>
        <begin position="1067"/>
        <end position="1084"/>
    </location>
</feature>
<dbReference type="EMBL" id="JAULSV010000004">
    <property type="protein sequence ID" value="KAK0645817.1"/>
    <property type="molecule type" value="Genomic_DNA"/>
</dbReference>
<organism evidence="4 5">
    <name type="scientific">Cercophora newfieldiana</name>
    <dbReference type="NCBI Taxonomy" id="92897"/>
    <lineage>
        <taxon>Eukaryota</taxon>
        <taxon>Fungi</taxon>
        <taxon>Dikarya</taxon>
        <taxon>Ascomycota</taxon>
        <taxon>Pezizomycotina</taxon>
        <taxon>Sordariomycetes</taxon>
        <taxon>Sordariomycetidae</taxon>
        <taxon>Sordariales</taxon>
        <taxon>Lasiosphaeriaceae</taxon>
        <taxon>Cercophora</taxon>
    </lineage>
</organism>
<feature type="compositionally biased region" description="Polar residues" evidence="2">
    <location>
        <begin position="997"/>
        <end position="1010"/>
    </location>
</feature>